<dbReference type="EMBL" id="CABVMM010000002">
    <property type="protein sequence ID" value="VVU99439.1"/>
    <property type="molecule type" value="Genomic_DNA"/>
</dbReference>
<sequence>MKKLLLVTVMTFFGLANLFAQEVEFGVKGGLNFASISGDNTGDIDPVTSFNFGVMSEIPISEKFSFQPELMYSGQGYSIGDDTVELSYLNLPLMGKYYVTKGLSLEVGPQIGFLLAADNEGTDVKDSFNSVDLGVNFGVSYKLDNGLYFGLRYNLGLSDINDLDGFNDKNQNGVFQFSVGYFF</sequence>
<accession>A0AC61Y5I1</accession>
<comment type="caution">
    <text evidence="1">The sequence shown here is derived from an EMBL/GenBank/DDBJ whole genome shotgun (WGS) entry which is preliminary data.</text>
</comment>
<organism evidence="1 2">
    <name type="scientific">Mesonia oceanica</name>
    <dbReference type="NCBI Taxonomy" id="2687242"/>
    <lineage>
        <taxon>Bacteria</taxon>
        <taxon>Pseudomonadati</taxon>
        <taxon>Bacteroidota</taxon>
        <taxon>Flavobacteriia</taxon>
        <taxon>Flavobacteriales</taxon>
        <taxon>Flavobacteriaceae</taxon>
        <taxon>Mesonia</taxon>
    </lineage>
</organism>
<protein>
    <submittedName>
        <fullName evidence="1">Uncharacterized protein</fullName>
    </submittedName>
</protein>
<keyword evidence="2" id="KW-1185">Reference proteome</keyword>
<dbReference type="Proteomes" id="UP000356253">
    <property type="component" value="Unassembled WGS sequence"/>
</dbReference>
<evidence type="ECO:0000313" key="2">
    <source>
        <dbReference type="Proteomes" id="UP000356253"/>
    </source>
</evidence>
<proteinExistence type="predicted"/>
<reference evidence="1" key="1">
    <citation type="submission" date="2019-09" db="EMBL/GenBank/DDBJ databases">
        <authorList>
            <person name="Rodrigo-Torres L."/>
            <person name="Arahal R. D."/>
            <person name="Lucena T."/>
        </authorList>
    </citation>
    <scope>NUCLEOTIDE SEQUENCE</scope>
    <source>
        <strain evidence="1">ISS653</strain>
    </source>
</reference>
<name>A0AC61Y5I1_9FLAO</name>
<gene>
    <name evidence="1" type="ORF">FVB9532_00693</name>
</gene>
<evidence type="ECO:0000313" key="1">
    <source>
        <dbReference type="EMBL" id="VVU99439.1"/>
    </source>
</evidence>